<dbReference type="Proteomes" id="UP000662914">
    <property type="component" value="Chromosome"/>
</dbReference>
<name>A0A809S403_9PROT</name>
<evidence type="ECO:0000313" key="3">
    <source>
        <dbReference type="Proteomes" id="UP000662914"/>
    </source>
</evidence>
<sequence>MVTVGACAMKWLLGTSLILLCLPARADVFVRDDIVLDPTPDRMSICHGNGCVLLSQVSLASGQWHQLRDVFLPLTNSAEEEREKLRRAIALMEQFVGAMTGTWRDKGGTFNGGEGQMDCIDESINTTLYLTMLQKFGLMRLHRVEDRATRGWFLAGWPHTTAVISEIAMNRENGTYRLWAVDSWFLDNGEPPFILPLETWKAGWEPIK</sequence>
<reference evidence="2" key="1">
    <citation type="journal article" name="DNA Res.">
        <title>The physiological potential of anammox bacteria as revealed by their core genome structure.</title>
        <authorList>
            <person name="Okubo T."/>
            <person name="Toyoda A."/>
            <person name="Fukuhara K."/>
            <person name="Uchiyama I."/>
            <person name="Harigaya Y."/>
            <person name="Kuroiwa M."/>
            <person name="Suzuki T."/>
            <person name="Murakami Y."/>
            <person name="Suwa Y."/>
            <person name="Takami H."/>
        </authorList>
    </citation>
    <scope>NUCLEOTIDE SEQUENCE</scope>
    <source>
        <strain evidence="2">317325-3</strain>
    </source>
</reference>
<dbReference type="KEGG" id="ddz:DSYM_10700"/>
<accession>A0A809S403</accession>
<proteinExistence type="predicted"/>
<feature type="chain" id="PRO_5035239934" evidence="1">
    <location>
        <begin position="27"/>
        <end position="208"/>
    </location>
</feature>
<feature type="signal peptide" evidence="1">
    <location>
        <begin position="1"/>
        <end position="26"/>
    </location>
</feature>
<organism evidence="2 3">
    <name type="scientific">Candidatus Desulfobacillus denitrificans</name>
    <dbReference type="NCBI Taxonomy" id="2608985"/>
    <lineage>
        <taxon>Bacteria</taxon>
        <taxon>Pseudomonadati</taxon>
        <taxon>Pseudomonadota</taxon>
        <taxon>Betaproteobacteria</taxon>
        <taxon>Candidatus Desulfobacillus</taxon>
    </lineage>
</organism>
<evidence type="ECO:0000256" key="1">
    <source>
        <dbReference type="SAM" id="SignalP"/>
    </source>
</evidence>
<protein>
    <submittedName>
        <fullName evidence="2">Uncharacterized protein</fullName>
    </submittedName>
</protein>
<keyword evidence="1" id="KW-0732">Signal</keyword>
<gene>
    <name evidence="2" type="ORF">DSYM_10700</name>
</gene>
<evidence type="ECO:0000313" key="2">
    <source>
        <dbReference type="EMBL" id="BBO20371.1"/>
    </source>
</evidence>
<dbReference type="AlphaFoldDB" id="A0A809S403"/>
<dbReference type="EMBL" id="AP021857">
    <property type="protein sequence ID" value="BBO20371.1"/>
    <property type="molecule type" value="Genomic_DNA"/>
</dbReference>